<reference evidence="4" key="1">
    <citation type="journal article" date="2008" name="Nat. Genet.">
        <title>The Pristionchus pacificus genome provides a unique perspective on nematode lifestyle and parasitism.</title>
        <authorList>
            <person name="Dieterich C."/>
            <person name="Clifton S.W."/>
            <person name="Schuster L.N."/>
            <person name="Chinwalla A."/>
            <person name="Delehaunty K."/>
            <person name="Dinkelacker I."/>
            <person name="Fulton L."/>
            <person name="Fulton R."/>
            <person name="Godfrey J."/>
            <person name="Minx P."/>
            <person name="Mitreva M."/>
            <person name="Roeseler W."/>
            <person name="Tian H."/>
            <person name="Witte H."/>
            <person name="Yang S.P."/>
            <person name="Wilson R.K."/>
            <person name="Sommer R.J."/>
        </authorList>
    </citation>
    <scope>NUCLEOTIDE SEQUENCE [LARGE SCALE GENOMIC DNA]</scope>
    <source>
        <strain evidence="4">PS312</strain>
    </source>
</reference>
<feature type="region of interest" description="Disordered" evidence="1">
    <location>
        <begin position="1"/>
        <end position="45"/>
    </location>
</feature>
<dbReference type="AlphaFoldDB" id="A0A2A6CU25"/>
<evidence type="ECO:0000256" key="2">
    <source>
        <dbReference type="SAM" id="Phobius"/>
    </source>
</evidence>
<keyword evidence="2" id="KW-0812">Transmembrane</keyword>
<sequence>MSDSGTNKEDVPPDDETPPPPMFVPPGADVPPDDETSPPPMFVPPGAGTPVGVAGGICANCGGMIAYDNDSCCCVIIILCSVCCFPFGLISLCWMKRRPHCAPPSAVLLYGSYSLFTPMTDSIEKEPSAPPPPPQEHPGSPAITYEFDGCICCLLVCLFIFATPVVGFLFCLIAKKEARCMQCEPSAPPLPPQEKPVPREAAGGVADTASTEKEPSAPPLSPQEKPVHREAAGAVVVQTPPPAYYAGPPPVVMAPMPYGASCCMRCGSSAIDYEFDCGMTCLIIFFIIFGVGLLGLIVCLITKRDARCMQCGACGMTCNMPRAILY</sequence>
<feature type="compositionally biased region" description="Basic and acidic residues" evidence="1">
    <location>
        <begin position="1"/>
        <end position="11"/>
    </location>
</feature>
<keyword evidence="2" id="KW-0472">Membrane</keyword>
<feature type="transmembrane region" description="Helical" evidence="2">
    <location>
        <begin position="150"/>
        <end position="170"/>
    </location>
</feature>
<protein>
    <submittedName>
        <fullName evidence="3">Uncharacterized protein</fullName>
    </submittedName>
</protein>
<feature type="transmembrane region" description="Helical" evidence="2">
    <location>
        <begin position="282"/>
        <end position="301"/>
    </location>
</feature>
<dbReference type="Proteomes" id="UP000005239">
    <property type="component" value="Unassembled WGS sequence"/>
</dbReference>
<evidence type="ECO:0000313" key="4">
    <source>
        <dbReference type="Proteomes" id="UP000005239"/>
    </source>
</evidence>
<name>A0A2A6CU25_PRIPA</name>
<proteinExistence type="predicted"/>
<dbReference type="EnsemblMetazoa" id="PPA16136.1">
    <property type="protein sequence ID" value="PPA16136.1"/>
    <property type="gene ID" value="WBGene00105690"/>
</dbReference>
<gene>
    <name evidence="3" type="primary">WBGene00105690</name>
</gene>
<accession>A0A8R1UAK7</accession>
<reference evidence="3" key="2">
    <citation type="submission" date="2022-06" db="UniProtKB">
        <authorList>
            <consortium name="EnsemblMetazoa"/>
        </authorList>
    </citation>
    <scope>IDENTIFICATION</scope>
    <source>
        <strain evidence="3">PS312</strain>
    </source>
</reference>
<accession>A0A2A6CU25</accession>
<evidence type="ECO:0000313" key="3">
    <source>
        <dbReference type="EnsemblMetazoa" id="PPA16136.1"/>
    </source>
</evidence>
<evidence type="ECO:0000256" key="1">
    <source>
        <dbReference type="SAM" id="MobiDB-lite"/>
    </source>
</evidence>
<feature type="transmembrane region" description="Helical" evidence="2">
    <location>
        <begin position="75"/>
        <end position="95"/>
    </location>
</feature>
<feature type="region of interest" description="Disordered" evidence="1">
    <location>
        <begin position="187"/>
        <end position="225"/>
    </location>
</feature>
<keyword evidence="4" id="KW-1185">Reference proteome</keyword>
<keyword evidence="2" id="KW-1133">Transmembrane helix</keyword>
<organism evidence="3 4">
    <name type="scientific">Pristionchus pacificus</name>
    <name type="common">Parasitic nematode worm</name>
    <dbReference type="NCBI Taxonomy" id="54126"/>
    <lineage>
        <taxon>Eukaryota</taxon>
        <taxon>Metazoa</taxon>
        <taxon>Ecdysozoa</taxon>
        <taxon>Nematoda</taxon>
        <taxon>Chromadorea</taxon>
        <taxon>Rhabditida</taxon>
        <taxon>Rhabditina</taxon>
        <taxon>Diplogasteromorpha</taxon>
        <taxon>Diplogasteroidea</taxon>
        <taxon>Neodiplogasteridae</taxon>
        <taxon>Pristionchus</taxon>
    </lineage>
</organism>